<proteinExistence type="inferred from homology"/>
<keyword evidence="2" id="KW-1277">Toxin-antitoxin system</keyword>
<evidence type="ECO:0000256" key="2">
    <source>
        <dbReference type="ARBA" id="ARBA00022649"/>
    </source>
</evidence>
<keyword evidence="7" id="KW-0346">Stress response</keyword>
<evidence type="ECO:0000256" key="7">
    <source>
        <dbReference type="ARBA" id="ARBA00023016"/>
    </source>
</evidence>
<keyword evidence="5" id="KW-0378">Hydrolase</keyword>
<evidence type="ECO:0000256" key="1">
    <source>
        <dbReference type="ARBA" id="ARBA00006620"/>
    </source>
</evidence>
<dbReference type="RefSeq" id="WP_167921669.1">
    <property type="nucleotide sequence ID" value="NZ_JAATIT010000003.1"/>
</dbReference>
<keyword evidence="3" id="KW-0540">Nuclease</keyword>
<keyword evidence="4" id="KW-0255">Endonuclease</keyword>
<dbReference type="SUPFAM" id="SSF54786">
    <property type="entry name" value="YcfA/nrd intein domain"/>
    <property type="match status" value="1"/>
</dbReference>
<comment type="caution">
    <text evidence="8">The sequence shown here is derived from an EMBL/GenBank/DDBJ whole genome shotgun (WGS) entry which is preliminary data.</text>
</comment>
<evidence type="ECO:0000256" key="5">
    <source>
        <dbReference type="ARBA" id="ARBA00022801"/>
    </source>
</evidence>
<evidence type="ECO:0000313" key="9">
    <source>
        <dbReference type="Proteomes" id="UP000535078"/>
    </source>
</evidence>
<dbReference type="EMBL" id="JAATIT010000003">
    <property type="protein sequence ID" value="NJB90192.1"/>
    <property type="molecule type" value="Genomic_DNA"/>
</dbReference>
<comment type="similarity">
    <text evidence="1">Belongs to the HicA mRNA interferase family.</text>
</comment>
<dbReference type="Pfam" id="PF07927">
    <property type="entry name" value="HicA_toxin"/>
    <property type="match status" value="1"/>
</dbReference>
<sequence length="84" mass="9626">MVKPSKLFVLLLENSNRDVAFRDFLALIVALGFVHSRTKGSHQSFVHKKCPKLLVVQPKGKDAKRYQVRELLDMIEEYGLALDE</sequence>
<keyword evidence="6" id="KW-0694">RNA-binding</keyword>
<gene>
    <name evidence="8" type="ORF">GGR90_002386</name>
</gene>
<evidence type="ECO:0000256" key="6">
    <source>
        <dbReference type="ARBA" id="ARBA00022884"/>
    </source>
</evidence>
<protein>
    <submittedName>
        <fullName evidence="8">Putative RNA binding protein YcfA (HicA-like mRNA interferase family)</fullName>
    </submittedName>
</protein>
<dbReference type="Proteomes" id="UP000535078">
    <property type="component" value="Unassembled WGS sequence"/>
</dbReference>
<dbReference type="GO" id="GO:0016787">
    <property type="term" value="F:hydrolase activity"/>
    <property type="evidence" value="ECO:0007669"/>
    <property type="project" value="UniProtKB-KW"/>
</dbReference>
<dbReference type="GO" id="GO:0003729">
    <property type="term" value="F:mRNA binding"/>
    <property type="evidence" value="ECO:0007669"/>
    <property type="project" value="InterPro"/>
</dbReference>
<reference evidence="8 9" key="1">
    <citation type="submission" date="2020-03" db="EMBL/GenBank/DDBJ databases">
        <title>Genomic Encyclopedia of Type Strains, Phase IV (KMG-IV): sequencing the most valuable type-strain genomes for metagenomic binning, comparative biology and taxonomic classification.</title>
        <authorList>
            <person name="Goeker M."/>
        </authorList>
    </citation>
    <scope>NUCLEOTIDE SEQUENCE [LARGE SCALE GENOMIC DNA]</scope>
    <source>
        <strain evidence="8 9">DSM 25229</strain>
    </source>
</reference>
<dbReference type="InterPro" id="IPR012933">
    <property type="entry name" value="HicA_mRNA_interferase"/>
</dbReference>
<dbReference type="GO" id="GO:0004519">
    <property type="term" value="F:endonuclease activity"/>
    <property type="evidence" value="ECO:0007669"/>
    <property type="project" value="UniProtKB-KW"/>
</dbReference>
<dbReference type="AlphaFoldDB" id="A0A7X5XRX7"/>
<dbReference type="InterPro" id="IPR038570">
    <property type="entry name" value="HicA_sf"/>
</dbReference>
<name>A0A7X5XRX7_9SPHN</name>
<evidence type="ECO:0000313" key="8">
    <source>
        <dbReference type="EMBL" id="NJB90192.1"/>
    </source>
</evidence>
<organism evidence="8 9">
    <name type="scientific">Sphingopyxis italica</name>
    <dbReference type="NCBI Taxonomy" id="1129133"/>
    <lineage>
        <taxon>Bacteria</taxon>
        <taxon>Pseudomonadati</taxon>
        <taxon>Pseudomonadota</taxon>
        <taxon>Alphaproteobacteria</taxon>
        <taxon>Sphingomonadales</taxon>
        <taxon>Sphingomonadaceae</taxon>
        <taxon>Sphingopyxis</taxon>
    </lineage>
</organism>
<dbReference type="Gene3D" id="3.30.920.30">
    <property type="entry name" value="Hypothetical protein"/>
    <property type="match status" value="1"/>
</dbReference>
<keyword evidence="9" id="KW-1185">Reference proteome</keyword>
<evidence type="ECO:0000256" key="3">
    <source>
        <dbReference type="ARBA" id="ARBA00022722"/>
    </source>
</evidence>
<accession>A0A7X5XRX7</accession>
<evidence type="ECO:0000256" key="4">
    <source>
        <dbReference type="ARBA" id="ARBA00022759"/>
    </source>
</evidence>